<proteinExistence type="predicted"/>
<name>A0A6L5EH60_9ENTR</name>
<gene>
    <name evidence="1" type="ORF">GBB84_29015</name>
</gene>
<keyword evidence="2" id="KW-1185">Reference proteome</keyword>
<comment type="caution">
    <text evidence="1">The sequence shown here is derived from an EMBL/GenBank/DDBJ whole genome shotgun (WGS) entry which is preliminary data.</text>
</comment>
<evidence type="ECO:0000313" key="1">
    <source>
        <dbReference type="EMBL" id="MPQ54874.1"/>
    </source>
</evidence>
<feature type="non-terminal residue" evidence="1">
    <location>
        <position position="1"/>
    </location>
</feature>
<dbReference type="EMBL" id="WHIY01000164">
    <property type="protein sequence ID" value="MPQ54874.1"/>
    <property type="molecule type" value="Genomic_DNA"/>
</dbReference>
<organism evidence="1 2">
    <name type="scientific">Citrobacter telavivensis</name>
    <dbReference type="NCBI Taxonomy" id="2653932"/>
    <lineage>
        <taxon>Bacteria</taxon>
        <taxon>Pseudomonadati</taxon>
        <taxon>Pseudomonadota</taxon>
        <taxon>Gammaproteobacteria</taxon>
        <taxon>Enterobacterales</taxon>
        <taxon>Enterobacteriaceae</taxon>
        <taxon>Citrobacter</taxon>
    </lineage>
</organism>
<protein>
    <submittedName>
        <fullName evidence="1">Phosphoenolpyruvate carboxylase</fullName>
    </submittedName>
</protein>
<accession>A0A6L5EH60</accession>
<evidence type="ECO:0000313" key="2">
    <source>
        <dbReference type="Proteomes" id="UP000475079"/>
    </source>
</evidence>
<dbReference type="Proteomes" id="UP000475079">
    <property type="component" value="Unassembled WGS sequence"/>
</dbReference>
<reference evidence="1 2" key="1">
    <citation type="submission" date="2019-10" db="EMBL/GenBank/DDBJ databases">
        <title>Characterization of a new Citrobacter species.</title>
        <authorList>
            <person name="Goncalves Ribeiro T."/>
            <person name="Izdebski R."/>
            <person name="Urbanowicz P."/>
            <person name="Carmeli Y."/>
            <person name="Gniadkowski M."/>
            <person name="Peixe L."/>
        </authorList>
    </citation>
    <scope>NUCLEOTIDE SEQUENCE [LARGE SCALE GENOMIC DNA]</scope>
    <source>
        <strain evidence="1 2">NMI7905_11</strain>
    </source>
</reference>
<sequence length="25" mass="2695">ELSSDQERLIHITINGIATGLRNSG</sequence>
<keyword evidence="1" id="KW-0670">Pyruvate</keyword>
<dbReference type="AlphaFoldDB" id="A0A6L5EH60"/>